<organism evidence="1 2">
    <name type="scientific">Rhizobium tubonense</name>
    <dbReference type="NCBI Taxonomy" id="484088"/>
    <lineage>
        <taxon>Bacteria</taxon>
        <taxon>Pseudomonadati</taxon>
        <taxon>Pseudomonadota</taxon>
        <taxon>Alphaproteobacteria</taxon>
        <taxon>Hyphomicrobiales</taxon>
        <taxon>Rhizobiaceae</taxon>
        <taxon>Rhizobium/Agrobacterium group</taxon>
        <taxon>Rhizobium</taxon>
    </lineage>
</organism>
<name>A0A2W4D758_9HYPH</name>
<dbReference type="SUPFAM" id="SSF53254">
    <property type="entry name" value="Phosphoglycerate mutase-like"/>
    <property type="match status" value="1"/>
</dbReference>
<accession>A0A2W4D758</accession>
<dbReference type="Gene3D" id="3.40.50.1240">
    <property type="entry name" value="Phosphoglycerate mutase-like"/>
    <property type="match status" value="1"/>
</dbReference>
<dbReference type="PANTHER" id="PTHR47623">
    <property type="entry name" value="OS09G0287300 PROTEIN"/>
    <property type="match status" value="1"/>
</dbReference>
<proteinExistence type="predicted"/>
<evidence type="ECO:0000313" key="1">
    <source>
        <dbReference type="EMBL" id="PZM13124.1"/>
    </source>
</evidence>
<dbReference type="Proteomes" id="UP000248925">
    <property type="component" value="Unassembled WGS sequence"/>
</dbReference>
<evidence type="ECO:0000313" key="2">
    <source>
        <dbReference type="Proteomes" id="UP000248925"/>
    </source>
</evidence>
<dbReference type="InterPro" id="IPR029033">
    <property type="entry name" value="His_PPase_superfam"/>
</dbReference>
<dbReference type="PANTHER" id="PTHR47623:SF1">
    <property type="entry name" value="OS09G0287300 PROTEIN"/>
    <property type="match status" value="1"/>
</dbReference>
<dbReference type="EMBL" id="PCDP01000036">
    <property type="protein sequence ID" value="PZM13124.1"/>
    <property type="molecule type" value="Genomic_DNA"/>
</dbReference>
<dbReference type="InterPro" id="IPR013078">
    <property type="entry name" value="His_Pase_superF_clade-1"/>
</dbReference>
<dbReference type="AlphaFoldDB" id="A0A2W4D758"/>
<dbReference type="CDD" id="cd07067">
    <property type="entry name" value="HP_PGM_like"/>
    <property type="match status" value="1"/>
</dbReference>
<reference evidence="1 2" key="1">
    <citation type="journal article" date="2018" name="Sci. Rep.">
        <title>Rhizobium tumorigenes sp. nov., a novel plant tumorigenic bacterium isolated from cane gall tumors on thornless blackberry.</title>
        <authorList>
            <person name="Kuzmanovi N."/>
            <person name="Smalla K."/>
            <person name="Gronow S."/>
            <person name="PuBawska J."/>
        </authorList>
    </citation>
    <scope>NUCLEOTIDE SEQUENCE [LARGE SCALE GENOMIC DNA]</scope>
    <source>
        <strain evidence="1 2">CCBAU 85046</strain>
    </source>
</reference>
<gene>
    <name evidence="1" type="ORF">CPY51_16590</name>
</gene>
<dbReference type="SMART" id="SM00855">
    <property type="entry name" value="PGAM"/>
    <property type="match status" value="1"/>
</dbReference>
<dbReference type="RefSeq" id="WP_111161320.1">
    <property type="nucleotide sequence ID" value="NZ_PCDP01000036.1"/>
</dbReference>
<keyword evidence="2" id="KW-1185">Reference proteome</keyword>
<protein>
    <submittedName>
        <fullName evidence="1">Phosphohistidine phosphatase</fullName>
    </submittedName>
</protein>
<dbReference type="Pfam" id="PF00300">
    <property type="entry name" value="His_Phos_1"/>
    <property type="match status" value="1"/>
</dbReference>
<dbReference type="OrthoDB" id="9810154at2"/>
<sequence length="169" mass="18066">MTSISPPPFRIYLLRHAEAAAAQSGGRDFDRPLNDNGFAAAEIVADQAVDKGYRPELVISSTAARCRQTAEAVRRSLDPSVEFRFVDSLYNGTRETYLALLAAQTTVNSVMLVGHNPNILQTLEALIGHDALAKALPKGFPTAGLAVLEPIEDAGAASNGWLLADFVSE</sequence>
<comment type="caution">
    <text evidence="1">The sequence shown here is derived from an EMBL/GenBank/DDBJ whole genome shotgun (WGS) entry which is preliminary data.</text>
</comment>